<comment type="similarity">
    <text evidence="1">Belongs to the metallo-dependent hydrolases superfamily. CpsB/CapC family.</text>
</comment>
<accession>A0A0Q1BXD4</accession>
<dbReference type="PANTHER" id="PTHR39181">
    <property type="entry name" value="TYROSINE-PROTEIN PHOSPHATASE YWQE"/>
    <property type="match status" value="1"/>
</dbReference>
<dbReference type="InterPro" id="IPR016667">
    <property type="entry name" value="Caps_polysacc_synth_CpsB/CapC"/>
</dbReference>
<proteinExistence type="inferred from homology"/>
<protein>
    <recommendedName>
        <fullName evidence="2">protein-tyrosine-phosphatase</fullName>
        <ecNumber evidence="2">3.1.3.48</ecNumber>
    </recommendedName>
</protein>
<gene>
    <name evidence="5" type="ORF">AAY42_04960</name>
</gene>
<dbReference type="Pfam" id="PF19567">
    <property type="entry name" value="CpsB_CapC"/>
    <property type="match status" value="1"/>
</dbReference>
<comment type="catalytic activity">
    <reaction evidence="4">
        <text>O-phospho-L-tyrosyl-[protein] + H2O = L-tyrosyl-[protein] + phosphate</text>
        <dbReference type="Rhea" id="RHEA:10684"/>
        <dbReference type="Rhea" id="RHEA-COMP:10136"/>
        <dbReference type="Rhea" id="RHEA-COMP:20101"/>
        <dbReference type="ChEBI" id="CHEBI:15377"/>
        <dbReference type="ChEBI" id="CHEBI:43474"/>
        <dbReference type="ChEBI" id="CHEBI:46858"/>
        <dbReference type="ChEBI" id="CHEBI:61978"/>
        <dbReference type="EC" id="3.1.3.48"/>
    </reaction>
</comment>
<dbReference type="GO" id="GO:0004725">
    <property type="term" value="F:protein tyrosine phosphatase activity"/>
    <property type="evidence" value="ECO:0007669"/>
    <property type="project" value="UniProtKB-EC"/>
</dbReference>
<evidence type="ECO:0000256" key="3">
    <source>
        <dbReference type="ARBA" id="ARBA00022801"/>
    </source>
</evidence>
<dbReference type="EC" id="3.1.3.48" evidence="2"/>
<dbReference type="AlphaFoldDB" id="A0A0Q1BXD4"/>
<evidence type="ECO:0000313" key="6">
    <source>
        <dbReference type="Proteomes" id="UP000050827"/>
    </source>
</evidence>
<dbReference type="EMBL" id="LCTZ01000002">
    <property type="protein sequence ID" value="KQC29326.1"/>
    <property type="molecule type" value="Genomic_DNA"/>
</dbReference>
<dbReference type="Gene3D" id="3.20.20.140">
    <property type="entry name" value="Metal-dependent hydrolases"/>
    <property type="match status" value="1"/>
</dbReference>
<dbReference type="SUPFAM" id="SSF89550">
    <property type="entry name" value="PHP domain-like"/>
    <property type="match status" value="1"/>
</dbReference>
<evidence type="ECO:0000256" key="1">
    <source>
        <dbReference type="ARBA" id="ARBA00005750"/>
    </source>
</evidence>
<evidence type="ECO:0000256" key="4">
    <source>
        <dbReference type="ARBA" id="ARBA00051722"/>
    </source>
</evidence>
<dbReference type="PIRSF" id="PIRSF016557">
    <property type="entry name" value="Caps_synth_CpsB"/>
    <property type="match status" value="1"/>
</dbReference>
<name>A0A0Q1BXD4_9FLAO</name>
<evidence type="ECO:0000256" key="2">
    <source>
        <dbReference type="ARBA" id="ARBA00013064"/>
    </source>
</evidence>
<dbReference type="InterPro" id="IPR016195">
    <property type="entry name" value="Pol/histidinol_Pase-like"/>
</dbReference>
<dbReference type="OrthoDB" id="9788539at2"/>
<comment type="caution">
    <text evidence="5">The sequence shown here is derived from an EMBL/GenBank/DDBJ whole genome shotgun (WGS) entry which is preliminary data.</text>
</comment>
<sequence length="246" mass="28664">MFSFFQKKIFLIDHLYGLVDMHNHILPGIDDGAKTVEDSINLIKGFSEFGVTNFVCTPHIMHNYYPNTPETIQNSFNLLEKELQQQGIDNVSIRAAAEHMIDDNFEEILETNNIMPIKGKYVLVETPFLAPPLNLERCLEKVKSKGFFPILAHPERYLFLHNKLEKYFHYKNQNTKLQMNLMSLCEFYGSKIADVSFKLLRKGTIDYIASDIHNSKQLVSLKEFKVSRKNLDYLMPIVERTIDTFY</sequence>
<dbReference type="PANTHER" id="PTHR39181:SF1">
    <property type="entry name" value="TYROSINE-PROTEIN PHOSPHATASE YWQE"/>
    <property type="match status" value="1"/>
</dbReference>
<dbReference type="Proteomes" id="UP000050827">
    <property type="component" value="Unassembled WGS sequence"/>
</dbReference>
<evidence type="ECO:0000313" key="5">
    <source>
        <dbReference type="EMBL" id="KQC29326.1"/>
    </source>
</evidence>
<keyword evidence="3" id="KW-0378">Hydrolase</keyword>
<keyword evidence="6" id="KW-1185">Reference proteome</keyword>
<reference evidence="5 6" key="1">
    <citation type="submission" date="2015-04" db="EMBL/GenBank/DDBJ databases">
        <title>Complete genome of flavobacterium.</title>
        <authorList>
            <person name="Kwon Y.M."/>
            <person name="Kim S.-J."/>
        </authorList>
    </citation>
    <scope>NUCLEOTIDE SEQUENCE [LARGE SCALE GENOMIC DNA]</scope>
    <source>
        <strain evidence="5 6">DK169</strain>
    </source>
</reference>
<organism evidence="5 6">
    <name type="scientific">Flagellimonas eckloniae</name>
    <dbReference type="NCBI Taxonomy" id="346185"/>
    <lineage>
        <taxon>Bacteria</taxon>
        <taxon>Pseudomonadati</taxon>
        <taxon>Bacteroidota</taxon>
        <taxon>Flavobacteriia</taxon>
        <taxon>Flavobacteriales</taxon>
        <taxon>Flavobacteriaceae</taxon>
        <taxon>Flagellimonas</taxon>
    </lineage>
</organism>
<dbReference type="GO" id="GO:0030145">
    <property type="term" value="F:manganese ion binding"/>
    <property type="evidence" value="ECO:0007669"/>
    <property type="project" value="InterPro"/>
</dbReference>
<dbReference type="PATRIC" id="fig|1547436.3.peg.1035"/>
<dbReference type="STRING" id="346185.AAY42_04960"/>